<proteinExistence type="predicted"/>
<evidence type="ECO:0000313" key="2">
    <source>
        <dbReference type="Proteomes" id="UP001238163"/>
    </source>
</evidence>
<reference evidence="1" key="1">
    <citation type="submission" date="2023-07" db="EMBL/GenBank/DDBJ databases">
        <title>Genomic Encyclopedia of Type Strains, Phase IV (KMG-IV): sequencing the most valuable type-strain genomes for metagenomic binning, comparative biology and taxonomic classification.</title>
        <authorList>
            <person name="Goeker M."/>
        </authorList>
    </citation>
    <scope>NUCLEOTIDE SEQUENCE</scope>
    <source>
        <strain evidence="1">DSM 24202</strain>
    </source>
</reference>
<evidence type="ECO:0000313" key="1">
    <source>
        <dbReference type="EMBL" id="MDQ0291175.1"/>
    </source>
</evidence>
<keyword evidence="2" id="KW-1185">Reference proteome</keyword>
<dbReference type="AlphaFoldDB" id="A0AAE4AQ46"/>
<dbReference type="EMBL" id="JAUSVL010000001">
    <property type="protein sequence ID" value="MDQ0291175.1"/>
    <property type="molecule type" value="Genomic_DNA"/>
</dbReference>
<accession>A0AAE4AQ46</accession>
<comment type="caution">
    <text evidence="1">The sequence shown here is derived from an EMBL/GenBank/DDBJ whole genome shotgun (WGS) entry which is preliminary data.</text>
</comment>
<dbReference type="Proteomes" id="UP001238163">
    <property type="component" value="Unassembled WGS sequence"/>
</dbReference>
<sequence length="47" mass="5168">MKSIGFIGVYTPALRWDNLQETHGQSPPSHPTLISADLCGSVFHRSD</sequence>
<gene>
    <name evidence="1" type="ORF">J3R75_003282</name>
</gene>
<organism evidence="1 2">
    <name type="scientific">Oligosphaera ethanolica</name>
    <dbReference type="NCBI Taxonomy" id="760260"/>
    <lineage>
        <taxon>Bacteria</taxon>
        <taxon>Pseudomonadati</taxon>
        <taxon>Lentisphaerota</taxon>
        <taxon>Oligosphaeria</taxon>
        <taxon>Oligosphaerales</taxon>
        <taxon>Oligosphaeraceae</taxon>
        <taxon>Oligosphaera</taxon>
    </lineage>
</organism>
<dbReference type="RefSeq" id="WP_307263582.1">
    <property type="nucleotide sequence ID" value="NZ_JAUSVL010000001.1"/>
</dbReference>
<protein>
    <submittedName>
        <fullName evidence="1">Uncharacterized protein</fullName>
    </submittedName>
</protein>
<name>A0AAE4AQ46_9BACT</name>